<dbReference type="SUPFAM" id="SSF55874">
    <property type="entry name" value="ATPase domain of HSP90 chaperone/DNA topoisomerase II/histidine kinase"/>
    <property type="match status" value="1"/>
</dbReference>
<proteinExistence type="predicted"/>
<feature type="transmembrane region" description="Helical" evidence="1">
    <location>
        <begin position="86"/>
        <end position="111"/>
    </location>
</feature>
<keyword evidence="4" id="KW-1185">Reference proteome</keyword>
<keyword evidence="1" id="KW-0812">Transmembrane</keyword>
<feature type="domain" description="Histidine kinase" evidence="2">
    <location>
        <begin position="269"/>
        <end position="360"/>
    </location>
</feature>
<dbReference type="InterPro" id="IPR003594">
    <property type="entry name" value="HATPase_dom"/>
</dbReference>
<evidence type="ECO:0000313" key="4">
    <source>
        <dbReference type="Proteomes" id="UP000290218"/>
    </source>
</evidence>
<keyword evidence="3" id="KW-0418">Kinase</keyword>
<dbReference type="GO" id="GO:0016020">
    <property type="term" value="C:membrane"/>
    <property type="evidence" value="ECO:0007669"/>
    <property type="project" value="InterPro"/>
</dbReference>
<dbReference type="PROSITE" id="PS50109">
    <property type="entry name" value="HIS_KIN"/>
    <property type="match status" value="1"/>
</dbReference>
<evidence type="ECO:0000259" key="2">
    <source>
        <dbReference type="PROSITE" id="PS50109"/>
    </source>
</evidence>
<dbReference type="InterPro" id="IPR005467">
    <property type="entry name" value="His_kinase_dom"/>
</dbReference>
<dbReference type="Pfam" id="PF06580">
    <property type="entry name" value="His_kinase"/>
    <property type="match status" value="1"/>
</dbReference>
<dbReference type="Pfam" id="PF02518">
    <property type="entry name" value="HATPase_c"/>
    <property type="match status" value="1"/>
</dbReference>
<dbReference type="InterPro" id="IPR050640">
    <property type="entry name" value="Bact_2-comp_sensor_kinase"/>
</dbReference>
<reference evidence="3 4" key="1">
    <citation type="submission" date="2019-01" db="EMBL/GenBank/DDBJ databases">
        <title>Lacunisphaera sp. strain TWA-58.</title>
        <authorList>
            <person name="Chen W.-M."/>
        </authorList>
    </citation>
    <scope>NUCLEOTIDE SEQUENCE [LARGE SCALE GENOMIC DNA]</scope>
    <source>
        <strain evidence="3 4">TWA-58</strain>
    </source>
</reference>
<dbReference type="PANTHER" id="PTHR34220:SF7">
    <property type="entry name" value="SENSOR HISTIDINE KINASE YPDA"/>
    <property type="match status" value="1"/>
</dbReference>
<dbReference type="PANTHER" id="PTHR34220">
    <property type="entry name" value="SENSOR HISTIDINE KINASE YPDA"/>
    <property type="match status" value="1"/>
</dbReference>
<comment type="caution">
    <text evidence="3">The sequence shown here is derived from an EMBL/GenBank/DDBJ whole genome shotgun (WGS) entry which is preliminary data.</text>
</comment>
<evidence type="ECO:0000256" key="1">
    <source>
        <dbReference type="SAM" id="Phobius"/>
    </source>
</evidence>
<evidence type="ECO:0000313" key="3">
    <source>
        <dbReference type="EMBL" id="RXK53402.1"/>
    </source>
</evidence>
<feature type="transmembrane region" description="Helical" evidence="1">
    <location>
        <begin position="56"/>
        <end position="74"/>
    </location>
</feature>
<keyword evidence="3" id="KW-0808">Transferase</keyword>
<dbReference type="OrthoDB" id="181312at2"/>
<dbReference type="GO" id="GO:0000155">
    <property type="term" value="F:phosphorelay sensor kinase activity"/>
    <property type="evidence" value="ECO:0007669"/>
    <property type="project" value="InterPro"/>
</dbReference>
<dbReference type="Gene3D" id="3.30.565.10">
    <property type="entry name" value="Histidine kinase-like ATPase, C-terminal domain"/>
    <property type="match status" value="1"/>
</dbReference>
<dbReference type="RefSeq" id="WP_129048992.1">
    <property type="nucleotide sequence ID" value="NZ_SDHX01000002.1"/>
</dbReference>
<dbReference type="AlphaFoldDB" id="A0A4Q1C4R8"/>
<dbReference type="InterPro" id="IPR036890">
    <property type="entry name" value="HATPase_C_sf"/>
</dbReference>
<feature type="transmembrane region" description="Helical" evidence="1">
    <location>
        <begin position="12"/>
        <end position="36"/>
    </location>
</feature>
<organism evidence="3 4">
    <name type="scientific">Oleiharenicola lentus</name>
    <dbReference type="NCBI Taxonomy" id="2508720"/>
    <lineage>
        <taxon>Bacteria</taxon>
        <taxon>Pseudomonadati</taxon>
        <taxon>Verrucomicrobiota</taxon>
        <taxon>Opitutia</taxon>
        <taxon>Opitutales</taxon>
        <taxon>Opitutaceae</taxon>
        <taxon>Oleiharenicola</taxon>
    </lineage>
</organism>
<gene>
    <name evidence="3" type="ORF">ESB00_17050</name>
</gene>
<dbReference type="Proteomes" id="UP000290218">
    <property type="component" value="Unassembled WGS sequence"/>
</dbReference>
<dbReference type="SMART" id="SM00387">
    <property type="entry name" value="HATPase_c"/>
    <property type="match status" value="1"/>
</dbReference>
<feature type="transmembrane region" description="Helical" evidence="1">
    <location>
        <begin position="131"/>
        <end position="151"/>
    </location>
</feature>
<accession>A0A4Q1C4R8</accession>
<protein>
    <submittedName>
        <fullName evidence="3">Sensor histidine kinase</fullName>
    </submittedName>
</protein>
<dbReference type="InterPro" id="IPR010559">
    <property type="entry name" value="Sig_transdc_His_kin_internal"/>
</dbReference>
<keyword evidence="1" id="KW-0472">Membrane</keyword>
<dbReference type="EMBL" id="SDHX01000002">
    <property type="protein sequence ID" value="RXK53402.1"/>
    <property type="molecule type" value="Genomic_DNA"/>
</dbReference>
<keyword evidence="1" id="KW-1133">Transmembrane helix</keyword>
<name>A0A4Q1C4R8_9BACT</name>
<sequence>MPDSSQPGRSLLRFAGIGAFWTLVGLAFASQFYLSSTLLGRSVTWGQAIGYSLGDWYVWAVLSVPILMVARRYPPEGTQVWRTAGIHLAAALVCSLVYVLLRSAVGVVHGWLADEAVGFAEVFQPLLVKTYPFNLLVYGVIVTISHAVDYYRKYHERTVHALELEKHLTEARLQSLLRQLKPHFLFNTLNGIASLMHSDVHAADKMLVRLSELLRLTMHHPGQPLTKLRDEVAFIEKYLEIERIRFRDRLTARVDADPAVLDAEVPSLILQPLVENAIRHGTEPRSGQGRVEITARREGDRILLTVRDNGAGIPPGGFTREGIGLANTRARLRELYGERHEFTLANHPEGGLEVRILIPL</sequence>